<dbReference type="InterPro" id="IPR014150">
    <property type="entry name" value="Conjugal_tfr_TrbL"/>
</dbReference>
<feature type="transmembrane region" description="Helical" evidence="5">
    <location>
        <begin position="197"/>
        <end position="218"/>
    </location>
</feature>
<reference evidence="6 7" key="1">
    <citation type="submission" date="2019-12" db="EMBL/GenBank/DDBJ databases">
        <title>Novel species isolated from a subtropical stream in China.</title>
        <authorList>
            <person name="Lu H."/>
        </authorList>
    </citation>
    <scope>NUCLEOTIDE SEQUENCE [LARGE SCALE GENOMIC DNA]</scope>
    <source>
        <strain evidence="6 7">FT94W</strain>
    </source>
</reference>
<evidence type="ECO:0000313" key="7">
    <source>
        <dbReference type="Proteomes" id="UP000449678"/>
    </source>
</evidence>
<feature type="transmembrane region" description="Helical" evidence="5">
    <location>
        <begin position="224"/>
        <end position="243"/>
    </location>
</feature>
<organism evidence="6 7">
    <name type="scientific">Duganella lactea</name>
    <dbReference type="NCBI Taxonomy" id="2692173"/>
    <lineage>
        <taxon>Bacteria</taxon>
        <taxon>Pseudomonadati</taxon>
        <taxon>Pseudomonadota</taxon>
        <taxon>Betaproteobacteria</taxon>
        <taxon>Burkholderiales</taxon>
        <taxon>Oxalobacteraceae</taxon>
        <taxon>Telluria group</taxon>
        <taxon>Duganella</taxon>
    </lineage>
</organism>
<feature type="transmembrane region" description="Helical" evidence="5">
    <location>
        <begin position="166"/>
        <end position="185"/>
    </location>
</feature>
<feature type="transmembrane region" description="Helical" evidence="5">
    <location>
        <begin position="64"/>
        <end position="82"/>
    </location>
</feature>
<protein>
    <submittedName>
        <fullName evidence="6">P-type conjugative transfer protein TrbL</fullName>
    </submittedName>
</protein>
<comment type="caution">
    <text evidence="6">The sequence shown here is derived from an EMBL/GenBank/DDBJ whole genome shotgun (WGS) entry which is preliminary data.</text>
</comment>
<accession>A0ABW9V0J6</accession>
<dbReference type="EMBL" id="WWCO01000002">
    <property type="protein sequence ID" value="MYM33274.1"/>
    <property type="molecule type" value="Genomic_DNA"/>
</dbReference>
<evidence type="ECO:0000256" key="1">
    <source>
        <dbReference type="ARBA" id="ARBA00004141"/>
    </source>
</evidence>
<evidence type="ECO:0000313" key="6">
    <source>
        <dbReference type="EMBL" id="MYM33274.1"/>
    </source>
</evidence>
<dbReference type="Proteomes" id="UP000449678">
    <property type="component" value="Unassembled WGS sequence"/>
</dbReference>
<dbReference type="Pfam" id="PF04610">
    <property type="entry name" value="TrbL"/>
    <property type="match status" value="1"/>
</dbReference>
<sequence length="248" mass="27091">MNANAEIETDGIFDKVHDVYFTAATSWASVIKLHASRLFWTLALISMVWTFGMLALRNSDAGEFFAEFVRFTIFTGFYWWLLDNGPTMAKAIIDSMRTMGGSASAGTHSSAYPLPSPSSIVDIGFSIFAKVISESSVWSPFASIVGAFLSIAILAILTLIAVNVLIVLISAWVLAYAGIFFLGFGGCRWTSEMAISYFKTVLGIAVQLLVMILLVGVGKTFIDLYYSRMTAGMLLTEMAAFTVSRRGR</sequence>
<keyword evidence="7" id="KW-1185">Reference proteome</keyword>
<dbReference type="InterPro" id="IPR007688">
    <property type="entry name" value="Conjugal_tfr_TrbL/VirB6"/>
</dbReference>
<dbReference type="NCBIfam" id="TIGR02783">
    <property type="entry name" value="TrbL_P"/>
    <property type="match status" value="1"/>
</dbReference>
<evidence type="ECO:0000256" key="2">
    <source>
        <dbReference type="ARBA" id="ARBA00022692"/>
    </source>
</evidence>
<feature type="transmembrane region" description="Helical" evidence="5">
    <location>
        <begin position="38"/>
        <end position="58"/>
    </location>
</feature>
<proteinExistence type="predicted"/>
<evidence type="ECO:0000256" key="4">
    <source>
        <dbReference type="ARBA" id="ARBA00023136"/>
    </source>
</evidence>
<keyword evidence="4 5" id="KW-0472">Membrane</keyword>
<evidence type="ECO:0000256" key="5">
    <source>
        <dbReference type="SAM" id="Phobius"/>
    </source>
</evidence>
<evidence type="ECO:0000256" key="3">
    <source>
        <dbReference type="ARBA" id="ARBA00022989"/>
    </source>
</evidence>
<comment type="subcellular location">
    <subcellularLocation>
        <location evidence="1">Membrane</location>
        <topology evidence="1">Multi-pass membrane protein</topology>
    </subcellularLocation>
</comment>
<gene>
    <name evidence="6" type="primary">trbL</name>
    <name evidence="6" type="ORF">GTP38_02820</name>
</gene>
<keyword evidence="2 5" id="KW-0812">Transmembrane</keyword>
<keyword evidence="3 5" id="KW-1133">Transmembrane helix</keyword>
<name>A0ABW9V0J6_9BURK</name>
<feature type="transmembrane region" description="Helical" evidence="5">
    <location>
        <begin position="137"/>
        <end position="160"/>
    </location>
</feature>